<feature type="signal peptide" evidence="1">
    <location>
        <begin position="1"/>
        <end position="31"/>
    </location>
</feature>
<evidence type="ECO:0000313" key="2">
    <source>
        <dbReference type="EMBL" id="MEQ2439676.1"/>
    </source>
</evidence>
<gene>
    <name evidence="2" type="ORF">WMO26_02415</name>
</gene>
<protein>
    <submittedName>
        <fullName evidence="2">DUF4450 domain-containing protein</fullName>
    </submittedName>
</protein>
<dbReference type="RefSeq" id="WP_349217940.1">
    <property type="nucleotide sequence ID" value="NZ_JBBMFD010000002.1"/>
</dbReference>
<evidence type="ECO:0000256" key="1">
    <source>
        <dbReference type="SAM" id="SignalP"/>
    </source>
</evidence>
<organism evidence="2 3">
    <name type="scientific">Solibaculum intestinale</name>
    <dbReference type="NCBI Taxonomy" id="3133165"/>
    <lineage>
        <taxon>Bacteria</taxon>
        <taxon>Bacillati</taxon>
        <taxon>Bacillota</taxon>
        <taxon>Clostridia</taxon>
        <taxon>Eubacteriales</taxon>
        <taxon>Oscillospiraceae</taxon>
        <taxon>Solibaculum</taxon>
    </lineage>
</organism>
<keyword evidence="3" id="KW-1185">Reference proteome</keyword>
<dbReference type="Gene3D" id="1.20.1270.90">
    <property type="entry name" value="AF1782-like"/>
    <property type="match status" value="1"/>
</dbReference>
<comment type="caution">
    <text evidence="2">The sequence shown here is derived from an EMBL/GenBank/DDBJ whole genome shotgun (WGS) entry which is preliminary data.</text>
</comment>
<dbReference type="Pfam" id="PF07554">
    <property type="entry name" value="FIVAR"/>
    <property type="match status" value="1"/>
</dbReference>
<dbReference type="Gene3D" id="1.50.10.10">
    <property type="match status" value="1"/>
</dbReference>
<dbReference type="SUPFAM" id="SSF48208">
    <property type="entry name" value="Six-hairpin glycosidases"/>
    <property type="match status" value="1"/>
</dbReference>
<feature type="chain" id="PRO_5047378881" evidence="1">
    <location>
        <begin position="32"/>
        <end position="2066"/>
    </location>
</feature>
<evidence type="ECO:0000313" key="3">
    <source>
        <dbReference type="Proteomes" id="UP001489509"/>
    </source>
</evidence>
<keyword evidence="1" id="KW-0732">Signal</keyword>
<dbReference type="EMBL" id="JBBMFD010000002">
    <property type="protein sequence ID" value="MEQ2439676.1"/>
    <property type="molecule type" value="Genomic_DNA"/>
</dbReference>
<sequence>MKKSLHKAISGILSLALLFSTVSMISIPAVADNDAYHTRDNGETLYLSEPFDQLENLSLYPELDAQIAEGEGRTYLSVKSSSGDFTANDAVDDRSPAATRQIDVASIPKEIYMVEFDVLFTAANCGAIQLYRGLPKVDLGPTIVYDGTNIKSMTGSNKYVTMFSNAQANQWYNVKLIINSTSTIHSVVTDEAGKSQTCTSNLRRNFSKGTLGAVKIQGLSSQNPLYVDELTVYKPAPDAFTLTADETQVNIPLEGENTLTYSTSEIYYGDIDLTAYDPFASGLVVYKLYDEDNAEDLTGAMPQGVSIDAQTGVVTVDPTAQPGRYTVRAENYTGTYSSSMELTITGQEQVDQVVMADTNPSGLPRPHEGAQSVSFGAVSLTQYGEEISVGDSYQWELVDAVGAPTVYEGVSVDAATGEVTVLNTADLATVYLKATSNLNPAKSVVSDAIPMYQMEAARIEVMGDSYAKVVRGQTVTYQYTKAYYDQNEVLMPPEEKVVWSLKGASGGVQISQDGVLTVPDTAPDQTIEVVATSVEGTSGSKTVNVYHAVASDIEVKGNQAGVIPPQGEPANRYTYRAVTLDQYGFAFDDEVYTWSLAAEDAAGLSVSPDGVLTVECGAVNEQTVQVVATPASNPENAKAYDVIISEQVYTYLPVKGGFEIVNGSSRYTRPLYSSHVNDSQGTSRRMIGFVGDDPDFLMLQANKEKSFGLYAHMFLGIENGSSTKWLAQMDNIVFRYVYGRAEYEITDPSFDGTIYITYTRTDQFDGFLTKITLPDGLTDKLVVATAGDGGASVSQQTGGNTSGYEFKDKNAKSTAAALLPSNAFEITKDGKFTVSGSASVEMHYAVKDASKYSDLSALLQSTEGSAPMVVGKTVANTENDVYLLLTTDSLELEGIQEYLCDPKDLFEEGMAYFEGVSKAVDVNTPDPYFNSMIAAQTVAVDAAWIDKTVMHGPIAWFVAHAGWRSSYGQTASGYFDRVETNAQQYWKNQKSDGRITAFPTSDKRYNMGEVLVDQYLYNWLYTGDLEEMRNGGYEFVTKHLAFMDAQMRVEGTNLYENFLNAWNTDNKWANGGPSTIASAYVWRASTIIADVAQRLGYTQDAAKYAAKADAIAAEMKESLWSGESGVYAEYLDYYGNALLHDAPDLSSLYTPIDVGLTDLFEEYQMIHYGDEAIPNLTAELPRDAIFKECSNWLPSVYSSRGVYQGELANFALAAYMSGQYELADRMMRGIEHGLFQSKGAGPGLVSHQNNENGENIGHLDFADVSSMVVRTAVEGTFGIAMNVPDGTASITPGFPADWEEASIDTSYLGYSYQHEGATETLRIHSEKELSYQLSLKMRSADVVRVTVDGVETPYTIEAGVEHSYLHVTTPSSTSAQIVVEYGSAALPQLEADDVATPQEAYSFAVANGTISDVYDPQGVLASCDYAQNAASVTFRGGLEGSHTFFVLAKAGEASVWLPVNVTLQDAIELTGLSFASGPSLTFALANHTQTPKTISAEVSIGENRATFQGTIPALSTSEPQTLAIADITGLGDGDNLVQAKITGDYTADIEGIATDWSVSKLVEESLYSSDKIAMVDLDGVVNQDLRTLHENTYTITCGGDTDYFIPNFYWCSDTTRSVTQTGRAWWEDSSRGKNGVPDSLNLPSSGGTYVTGAGIPFDLSGAGGKNAVFTSLYNQFPETVTIPVNETGQKIYFMVAVSTNHMQSYVENARITVHFADQTQQVLSLSNPENIDDWLNYQTSSSYAQSGYVQSLGSKAHANILSLDFGKNKEITSVELTCVANEVLAGILGITVVKGNDGQEAAADKTALLNAINAAAAYEGQEDWYTPGTWAVFDEAYETAKAVYRDPDADQNTVETAAAALQAAVAQLARKPYASADKQAYLPDEAITVTAVLPAGYEKVYLVNEAGNGLVSTRMVTDEKDGMETWELSLSLSSIGQRTLKLYADGADTGLTVSFAISQGALCGPGEPALLSAGISGSDTVILGEPFAVTVVTNKSTKNVTLFNESGVGLAPISRTYVDSETDEVRTWTLTFSVGTTGSRSFDVRLQNEKDLWLDTGAALSVQITR</sequence>
<dbReference type="Proteomes" id="UP001489509">
    <property type="component" value="Unassembled WGS sequence"/>
</dbReference>
<dbReference type="InterPro" id="IPR012341">
    <property type="entry name" value="6hp_glycosidase-like_sf"/>
</dbReference>
<accession>A0ABV1DZG0</accession>
<reference evidence="2 3" key="1">
    <citation type="submission" date="2024-03" db="EMBL/GenBank/DDBJ databases">
        <title>Human intestinal bacterial collection.</title>
        <authorList>
            <person name="Pauvert C."/>
            <person name="Hitch T.C.A."/>
            <person name="Clavel T."/>
        </authorList>
    </citation>
    <scope>NUCLEOTIDE SEQUENCE [LARGE SCALE GENOMIC DNA]</scope>
    <source>
        <strain evidence="2 3">CLA-JM-H44</strain>
    </source>
</reference>
<proteinExistence type="predicted"/>
<dbReference type="InterPro" id="IPR008928">
    <property type="entry name" value="6-hairpin_glycosidase_sf"/>
</dbReference>
<name>A0ABV1DZG0_9FIRM</name>